<organism evidence="2 3">
    <name type="scientific">Sinanaerobacter chloroacetimidivorans</name>
    <dbReference type="NCBI Taxonomy" id="2818044"/>
    <lineage>
        <taxon>Bacteria</taxon>
        <taxon>Bacillati</taxon>
        <taxon>Bacillota</taxon>
        <taxon>Clostridia</taxon>
        <taxon>Peptostreptococcales</taxon>
        <taxon>Anaerovoracaceae</taxon>
        <taxon>Sinanaerobacter</taxon>
    </lineage>
</organism>
<evidence type="ECO:0000259" key="1">
    <source>
        <dbReference type="PROSITE" id="PS51819"/>
    </source>
</evidence>
<evidence type="ECO:0000313" key="2">
    <source>
        <dbReference type="EMBL" id="MBR0598693.1"/>
    </source>
</evidence>
<dbReference type="Gene3D" id="3.10.180.10">
    <property type="entry name" value="2,3-Dihydroxybiphenyl 1,2-Dioxygenase, domain 1"/>
    <property type="match status" value="1"/>
</dbReference>
<dbReference type="InterPro" id="IPR029068">
    <property type="entry name" value="Glyas_Bleomycin-R_OHBP_Dase"/>
</dbReference>
<dbReference type="RefSeq" id="WP_227018825.1">
    <property type="nucleotide sequence ID" value="NZ_JAGSND010000008.1"/>
</dbReference>
<dbReference type="AlphaFoldDB" id="A0A8J7W3H4"/>
<name>A0A8J7W3H4_9FIRM</name>
<dbReference type="EMBL" id="JAGSND010000008">
    <property type="protein sequence ID" value="MBR0598693.1"/>
    <property type="molecule type" value="Genomic_DNA"/>
</dbReference>
<dbReference type="PROSITE" id="PS51819">
    <property type="entry name" value="VOC"/>
    <property type="match status" value="1"/>
</dbReference>
<proteinExistence type="predicted"/>
<reference evidence="2" key="1">
    <citation type="submission" date="2021-04" db="EMBL/GenBank/DDBJ databases">
        <title>Sinoanaerobacter chloroacetimidivorans sp. nov., an obligate anaerobic bacterium isolated from anaerobic sludge.</title>
        <authorList>
            <person name="Bao Y."/>
        </authorList>
    </citation>
    <scope>NUCLEOTIDE SEQUENCE</scope>
    <source>
        <strain evidence="2">BAD-6</strain>
    </source>
</reference>
<keyword evidence="3" id="KW-1185">Reference proteome</keyword>
<reference evidence="2" key="2">
    <citation type="submission" date="2021-04" db="EMBL/GenBank/DDBJ databases">
        <authorList>
            <person name="Liu J."/>
        </authorList>
    </citation>
    <scope>NUCLEOTIDE SEQUENCE</scope>
    <source>
        <strain evidence="2">BAD-6</strain>
    </source>
</reference>
<evidence type="ECO:0000313" key="3">
    <source>
        <dbReference type="Proteomes" id="UP000675664"/>
    </source>
</evidence>
<feature type="domain" description="VOC" evidence="1">
    <location>
        <begin position="2"/>
        <end position="117"/>
    </location>
</feature>
<dbReference type="InterPro" id="IPR004360">
    <property type="entry name" value="Glyas_Fos-R_dOase_dom"/>
</dbReference>
<protein>
    <submittedName>
        <fullName evidence="2">VOC family protein</fullName>
    </submittedName>
</protein>
<accession>A0A8J7W3H4</accession>
<comment type="caution">
    <text evidence="2">The sequence shown here is derived from an EMBL/GenBank/DDBJ whole genome shotgun (WGS) entry which is preliminary data.</text>
</comment>
<dbReference type="CDD" id="cd06587">
    <property type="entry name" value="VOC"/>
    <property type="match status" value="1"/>
</dbReference>
<dbReference type="Proteomes" id="UP000675664">
    <property type="component" value="Unassembled WGS sequence"/>
</dbReference>
<dbReference type="InterPro" id="IPR037523">
    <property type="entry name" value="VOC_core"/>
</dbReference>
<dbReference type="SUPFAM" id="SSF54593">
    <property type="entry name" value="Glyoxalase/Bleomycin resistance protein/Dihydroxybiphenyl dioxygenase"/>
    <property type="match status" value="1"/>
</dbReference>
<gene>
    <name evidence="2" type="ORF">KCX82_12450</name>
</gene>
<sequence length="118" mass="13401">MKLCWVTITVNDMEESLNFYQNIIGLPFIQSFQAGPEVQISFLGDKETKIELICNGKKPQIGQDISLGFEVPSIDEKIQFLKEQQIALHSGPFQPNPHTKFFFILDPSGVKIQFVETI</sequence>
<dbReference type="Pfam" id="PF00903">
    <property type="entry name" value="Glyoxalase"/>
    <property type="match status" value="1"/>
</dbReference>